<sequence length="337" mass="38890">MFITAKTIFQISSTIMSLILNTALIVLIIKKSPVKMGNYRALMIYFSIFAMTFSLLDIWAKPFVHSIDHCFAVIVEVENLKIGKQGSLIVVSALCGCFGSTITCLAIHFAYRFFALERKGRLRFFTNSYLIFWSMLPIIFGISWGTMVYFLLGPSEQASNYLAKSIYDDYNLDIKNVTYVGALYFYRDNTPNIKHFLASSILMIIMFISFSIVFNFAIRSFVLIQKLLKNEGESKYSQNLQQQLYKALVFQSLFPLSLMYIPVGAYFIAPMFGINIETFSRVVTFLYAVYPAVDPIPIIFIIDDYRFAVFKLFHICENRNRVRDVEMYQEPQNNCEV</sequence>
<gene>
    <name evidence="20" type="ORF">CAMP_LOCUS12119</name>
</gene>
<feature type="transmembrane region" description="Helical" evidence="19">
    <location>
        <begin position="196"/>
        <end position="224"/>
    </location>
</feature>
<dbReference type="InterPro" id="IPR019428">
    <property type="entry name" value="7TM_GPCR_serpentine_rcpt_Str"/>
</dbReference>
<evidence type="ECO:0000313" key="21">
    <source>
        <dbReference type="Proteomes" id="UP001152747"/>
    </source>
</evidence>
<evidence type="ECO:0000256" key="12">
    <source>
        <dbReference type="ARBA" id="ARBA00023273"/>
    </source>
</evidence>
<evidence type="ECO:0000256" key="15">
    <source>
        <dbReference type="ARBA" id="ARBA00064300"/>
    </source>
</evidence>
<dbReference type="PANTHER" id="PTHR22943">
    <property type="entry name" value="7-TRANSMEMBRANE DOMAIN RECEPTOR C.ELEGANS"/>
    <property type="match status" value="1"/>
</dbReference>
<dbReference type="OrthoDB" id="5811365at2759"/>
<keyword evidence="7 19" id="KW-1133">Transmembrane helix</keyword>
<dbReference type="PANTHER" id="PTHR22943:SF25">
    <property type="entry name" value="SEVEN TM RECEPTOR"/>
    <property type="match status" value="1"/>
</dbReference>
<evidence type="ECO:0000256" key="14">
    <source>
        <dbReference type="ARBA" id="ARBA00061678"/>
    </source>
</evidence>
<protein>
    <recommendedName>
        <fullName evidence="16">Serpentine receptor class r-10</fullName>
    </recommendedName>
    <alternativeName>
        <fullName evidence="17">Odorant response abnormal protein 10</fullName>
    </alternativeName>
    <alternativeName>
        <fullName evidence="18">Olfactory receptor 10</fullName>
    </alternativeName>
</protein>
<keyword evidence="8" id="KW-0969">Cilium</keyword>
<comment type="function">
    <text evidence="13">An odorant receptor which affects chemotaxis to the volatile odorant diacetyl. Specifies AWA neuronal cell fate via the odr-7 pathway.</text>
</comment>
<feature type="transmembrane region" description="Helical" evidence="19">
    <location>
        <begin position="244"/>
        <end position="269"/>
    </location>
</feature>
<dbReference type="GO" id="GO:0060170">
    <property type="term" value="C:ciliary membrane"/>
    <property type="evidence" value="ECO:0007669"/>
    <property type="project" value="UniProtKB-SubCell"/>
</dbReference>
<evidence type="ECO:0000256" key="17">
    <source>
        <dbReference type="ARBA" id="ARBA00078653"/>
    </source>
</evidence>
<dbReference type="EMBL" id="CANHGI010000004">
    <property type="protein sequence ID" value="CAI5449482.1"/>
    <property type="molecule type" value="Genomic_DNA"/>
</dbReference>
<evidence type="ECO:0000256" key="6">
    <source>
        <dbReference type="ARBA" id="ARBA00022725"/>
    </source>
</evidence>
<evidence type="ECO:0000256" key="5">
    <source>
        <dbReference type="ARBA" id="ARBA00022692"/>
    </source>
</evidence>
<evidence type="ECO:0000256" key="11">
    <source>
        <dbReference type="ARBA" id="ARBA00023180"/>
    </source>
</evidence>
<dbReference type="FunFam" id="1.20.1070.10:FF:000128">
    <property type="entry name" value="Seven TM Receptor"/>
    <property type="match status" value="1"/>
</dbReference>
<proteinExistence type="inferred from homology"/>
<keyword evidence="10" id="KW-0675">Receptor</keyword>
<organism evidence="20 21">
    <name type="scientific">Caenorhabditis angaria</name>
    <dbReference type="NCBI Taxonomy" id="860376"/>
    <lineage>
        <taxon>Eukaryota</taxon>
        <taxon>Metazoa</taxon>
        <taxon>Ecdysozoa</taxon>
        <taxon>Nematoda</taxon>
        <taxon>Chromadorea</taxon>
        <taxon>Rhabditida</taxon>
        <taxon>Rhabditina</taxon>
        <taxon>Rhabditomorpha</taxon>
        <taxon>Rhabditoidea</taxon>
        <taxon>Rhabditidae</taxon>
        <taxon>Peloderinae</taxon>
        <taxon>Caenorhabditis</taxon>
    </lineage>
</organism>
<dbReference type="SUPFAM" id="SSF81321">
    <property type="entry name" value="Family A G protein-coupled receptor-like"/>
    <property type="match status" value="1"/>
</dbReference>
<comment type="subcellular location">
    <subcellularLocation>
        <location evidence="1">Cell projection</location>
        <location evidence="1">Cilium membrane</location>
        <topology evidence="1">Multi-pass membrane protein</topology>
    </subcellularLocation>
</comment>
<dbReference type="Pfam" id="PF10326">
    <property type="entry name" value="7TM_GPCR_Str"/>
    <property type="match status" value="1"/>
</dbReference>
<dbReference type="GO" id="GO:0038022">
    <property type="term" value="F:G protein-coupled olfactory receptor activity"/>
    <property type="evidence" value="ECO:0007669"/>
    <property type="project" value="TreeGrafter"/>
</dbReference>
<keyword evidence="4" id="KW-0716">Sensory transduction</keyword>
<evidence type="ECO:0000256" key="7">
    <source>
        <dbReference type="ARBA" id="ARBA00022989"/>
    </source>
</evidence>
<feature type="transmembrane region" description="Helical" evidence="19">
    <location>
        <begin position="281"/>
        <end position="302"/>
    </location>
</feature>
<evidence type="ECO:0000256" key="10">
    <source>
        <dbReference type="ARBA" id="ARBA00023170"/>
    </source>
</evidence>
<feature type="transmembrane region" description="Helical" evidence="19">
    <location>
        <begin position="7"/>
        <end position="29"/>
    </location>
</feature>
<evidence type="ECO:0000256" key="18">
    <source>
        <dbReference type="ARBA" id="ARBA00082489"/>
    </source>
</evidence>
<evidence type="ECO:0000256" key="4">
    <source>
        <dbReference type="ARBA" id="ARBA00022606"/>
    </source>
</evidence>
<evidence type="ECO:0000256" key="2">
    <source>
        <dbReference type="ARBA" id="ARBA00022475"/>
    </source>
</evidence>
<evidence type="ECO:0000256" key="9">
    <source>
        <dbReference type="ARBA" id="ARBA00023136"/>
    </source>
</evidence>
<feature type="transmembrane region" description="Helical" evidence="19">
    <location>
        <begin position="41"/>
        <end position="60"/>
    </location>
</feature>
<keyword evidence="11" id="KW-0325">Glycoprotein</keyword>
<comment type="subunit">
    <text evidence="15">Interacts with odr-4.</text>
</comment>
<evidence type="ECO:0000256" key="19">
    <source>
        <dbReference type="SAM" id="Phobius"/>
    </source>
</evidence>
<dbReference type="Proteomes" id="UP001152747">
    <property type="component" value="Unassembled WGS sequence"/>
</dbReference>
<feature type="transmembrane region" description="Helical" evidence="19">
    <location>
        <begin position="88"/>
        <end position="109"/>
    </location>
</feature>
<dbReference type="GO" id="GO:0006935">
    <property type="term" value="P:chemotaxis"/>
    <property type="evidence" value="ECO:0007669"/>
    <property type="project" value="UniProtKB-KW"/>
</dbReference>
<keyword evidence="3" id="KW-0145">Chemotaxis</keyword>
<accession>A0A9P1ISQ8</accession>
<evidence type="ECO:0000256" key="3">
    <source>
        <dbReference type="ARBA" id="ARBA00022500"/>
    </source>
</evidence>
<evidence type="ECO:0000256" key="8">
    <source>
        <dbReference type="ARBA" id="ARBA00023069"/>
    </source>
</evidence>
<name>A0A9P1ISQ8_9PELO</name>
<keyword evidence="6" id="KW-0552">Olfaction</keyword>
<evidence type="ECO:0000313" key="20">
    <source>
        <dbReference type="EMBL" id="CAI5449482.1"/>
    </source>
</evidence>
<dbReference type="AlphaFoldDB" id="A0A9P1ISQ8"/>
<feature type="transmembrane region" description="Helical" evidence="19">
    <location>
        <begin position="130"/>
        <end position="152"/>
    </location>
</feature>
<evidence type="ECO:0000256" key="1">
    <source>
        <dbReference type="ARBA" id="ARBA00004272"/>
    </source>
</evidence>
<comment type="caution">
    <text evidence="20">The sequence shown here is derived from an EMBL/GenBank/DDBJ whole genome shotgun (WGS) entry which is preliminary data.</text>
</comment>
<keyword evidence="5 19" id="KW-0812">Transmembrane</keyword>
<reference evidence="20" key="1">
    <citation type="submission" date="2022-11" db="EMBL/GenBank/DDBJ databases">
        <authorList>
            <person name="Kikuchi T."/>
        </authorList>
    </citation>
    <scope>NUCLEOTIDE SEQUENCE</scope>
    <source>
        <strain evidence="20">PS1010</strain>
    </source>
</reference>
<evidence type="ECO:0000256" key="16">
    <source>
        <dbReference type="ARBA" id="ARBA00067967"/>
    </source>
</evidence>
<evidence type="ECO:0000256" key="13">
    <source>
        <dbReference type="ARBA" id="ARBA00054965"/>
    </source>
</evidence>
<dbReference type="GO" id="GO:0042048">
    <property type="term" value="P:olfactory behavior"/>
    <property type="evidence" value="ECO:0007669"/>
    <property type="project" value="TreeGrafter"/>
</dbReference>
<keyword evidence="2" id="KW-1003">Cell membrane</keyword>
<keyword evidence="12" id="KW-0966">Cell projection</keyword>
<keyword evidence="21" id="KW-1185">Reference proteome</keyword>
<comment type="similarity">
    <text evidence="14">Belongs to the nematode receptor-like protein str family.</text>
</comment>
<keyword evidence="9 19" id="KW-0472">Membrane</keyword>